<dbReference type="PANTHER" id="PTHR48050:SF13">
    <property type="entry name" value="STEROL 3-BETA-GLUCOSYLTRANSFERASE UGT80A2"/>
    <property type="match status" value="1"/>
</dbReference>
<accession>A0ABP8KAK8</accession>
<evidence type="ECO:0000313" key="1">
    <source>
        <dbReference type="EMBL" id="GAA4402795.1"/>
    </source>
</evidence>
<dbReference type="InterPro" id="IPR002213">
    <property type="entry name" value="UDP_glucos_trans"/>
</dbReference>
<gene>
    <name evidence="1" type="ORF">GCM10023168_13710</name>
</gene>
<protein>
    <recommendedName>
        <fullName evidence="3">UDP:flavonoid glycosyltransferase YjiC (YdhE family)</fullName>
    </recommendedName>
</protein>
<evidence type="ECO:0000313" key="2">
    <source>
        <dbReference type="Proteomes" id="UP001500945"/>
    </source>
</evidence>
<sequence>MILLLPHALFLSEVSRAVQIAMALRDRGIPVAFGSRGGSYAHLIEAAGFPVSRLEPGLTPEMEQSFLEAILAMGPRTSRDFYTDTELVAAVDAEVALIQEVRADLVITGFTLSAYLSTRVAGVPLATDHGGSFVPPVLAHGLCPVAVNPPDPNLAKLPHRVQHWIANRAPALIRGPVAQLNRHAAQRGVDPLPRLLGLMCGDLTLVTDLPAVLGLSEHELERWEPRWPFRLRPGTTFRFTGPLFAHLDLPVPPAVDEFLDGDDPVVYVAPTSVSEPLLRSIVERTRETGHRVLVAATVHDLTDLADDRTLVCGILPNHEVMPRVAAAVIMGGQGSVQTAIASGTPFVGLPYHGEQELNVAVAERLGMAIRMSPGEVTTPALTDAVARLLTQPRYGAAARSAAGLYADVDGAALAADVILAWLAERAAERAKAPA</sequence>
<dbReference type="CDD" id="cd03784">
    <property type="entry name" value="GT1_Gtf-like"/>
    <property type="match status" value="1"/>
</dbReference>
<keyword evidence="2" id="KW-1185">Reference proteome</keyword>
<dbReference type="Pfam" id="PF00201">
    <property type="entry name" value="UDPGT"/>
    <property type="match status" value="1"/>
</dbReference>
<dbReference type="RefSeq" id="WP_345203878.1">
    <property type="nucleotide sequence ID" value="NZ_BAABGM010000008.1"/>
</dbReference>
<dbReference type="Gene3D" id="3.40.50.2000">
    <property type="entry name" value="Glycogen Phosphorylase B"/>
    <property type="match status" value="2"/>
</dbReference>
<organism evidence="1 2">
    <name type="scientific">Fodinibacter luteus</name>
    <dbReference type="NCBI Taxonomy" id="552064"/>
    <lineage>
        <taxon>Bacteria</taxon>
        <taxon>Bacillati</taxon>
        <taxon>Actinomycetota</taxon>
        <taxon>Actinomycetes</taxon>
        <taxon>Micrococcales</taxon>
        <taxon>Intrasporangiaceae</taxon>
        <taxon>Fodinibacter (ex Wang et al. 2009)</taxon>
    </lineage>
</organism>
<dbReference type="EMBL" id="BAABGM010000008">
    <property type="protein sequence ID" value="GAA4402795.1"/>
    <property type="molecule type" value="Genomic_DNA"/>
</dbReference>
<dbReference type="SUPFAM" id="SSF53756">
    <property type="entry name" value="UDP-Glycosyltransferase/glycogen phosphorylase"/>
    <property type="match status" value="1"/>
</dbReference>
<proteinExistence type="predicted"/>
<comment type="caution">
    <text evidence="1">The sequence shown here is derived from an EMBL/GenBank/DDBJ whole genome shotgun (WGS) entry which is preliminary data.</text>
</comment>
<dbReference type="PANTHER" id="PTHR48050">
    <property type="entry name" value="STEROL 3-BETA-GLUCOSYLTRANSFERASE"/>
    <property type="match status" value="1"/>
</dbReference>
<evidence type="ECO:0008006" key="3">
    <source>
        <dbReference type="Google" id="ProtNLM"/>
    </source>
</evidence>
<name>A0ABP8KAK8_9MICO</name>
<reference evidence="2" key="1">
    <citation type="journal article" date="2019" name="Int. J. Syst. Evol. Microbiol.">
        <title>The Global Catalogue of Microorganisms (GCM) 10K type strain sequencing project: providing services to taxonomists for standard genome sequencing and annotation.</title>
        <authorList>
            <consortium name="The Broad Institute Genomics Platform"/>
            <consortium name="The Broad Institute Genome Sequencing Center for Infectious Disease"/>
            <person name="Wu L."/>
            <person name="Ma J."/>
        </authorList>
    </citation>
    <scope>NUCLEOTIDE SEQUENCE [LARGE SCALE GENOMIC DNA]</scope>
    <source>
        <strain evidence="2">JCM 17809</strain>
    </source>
</reference>
<dbReference type="InterPro" id="IPR050426">
    <property type="entry name" value="Glycosyltransferase_28"/>
</dbReference>
<dbReference type="Proteomes" id="UP001500945">
    <property type="component" value="Unassembled WGS sequence"/>
</dbReference>